<dbReference type="InterPro" id="IPR000524">
    <property type="entry name" value="Tscrpt_reg_HTH_GntR"/>
</dbReference>
<dbReference type="SUPFAM" id="SSF46785">
    <property type="entry name" value="Winged helix' DNA-binding domain"/>
    <property type="match status" value="1"/>
</dbReference>
<keyword evidence="6" id="KW-1185">Reference proteome</keyword>
<name>A0A931GF17_9MICC</name>
<dbReference type="InterPro" id="IPR036390">
    <property type="entry name" value="WH_DNA-bd_sf"/>
</dbReference>
<evidence type="ECO:0000313" key="6">
    <source>
        <dbReference type="Proteomes" id="UP000625033"/>
    </source>
</evidence>
<evidence type="ECO:0000313" key="5">
    <source>
        <dbReference type="EMBL" id="MBG6084740.1"/>
    </source>
</evidence>
<organism evidence="5 6">
    <name type="scientific">Zhihengliuella flava</name>
    <dbReference type="NCBI Taxonomy" id="1285193"/>
    <lineage>
        <taxon>Bacteria</taxon>
        <taxon>Bacillati</taxon>
        <taxon>Actinomycetota</taxon>
        <taxon>Actinomycetes</taxon>
        <taxon>Micrococcales</taxon>
        <taxon>Micrococcaceae</taxon>
        <taxon>Zhihengliuella</taxon>
    </lineage>
</organism>
<evidence type="ECO:0000256" key="3">
    <source>
        <dbReference type="ARBA" id="ARBA00023163"/>
    </source>
</evidence>
<dbReference type="Proteomes" id="UP000625033">
    <property type="component" value="Unassembled WGS sequence"/>
</dbReference>
<dbReference type="Gene3D" id="1.20.120.530">
    <property type="entry name" value="GntR ligand-binding domain-like"/>
    <property type="match status" value="1"/>
</dbReference>
<proteinExistence type="predicted"/>
<dbReference type="GO" id="GO:0003677">
    <property type="term" value="F:DNA binding"/>
    <property type="evidence" value="ECO:0007669"/>
    <property type="project" value="UniProtKB-KW"/>
</dbReference>
<keyword evidence="1" id="KW-0805">Transcription regulation</keyword>
<comment type="caution">
    <text evidence="5">The sequence shown here is derived from an EMBL/GenBank/DDBJ whole genome shotgun (WGS) entry which is preliminary data.</text>
</comment>
<dbReference type="SUPFAM" id="SSF48008">
    <property type="entry name" value="GntR ligand-binding domain-like"/>
    <property type="match status" value="1"/>
</dbReference>
<dbReference type="Gene3D" id="1.10.10.10">
    <property type="entry name" value="Winged helix-like DNA-binding domain superfamily/Winged helix DNA-binding domain"/>
    <property type="match status" value="1"/>
</dbReference>
<reference evidence="5" key="1">
    <citation type="submission" date="2020-11" db="EMBL/GenBank/DDBJ databases">
        <title>Sequencing the genomes of 1000 actinobacteria strains.</title>
        <authorList>
            <person name="Klenk H.-P."/>
        </authorList>
    </citation>
    <scope>NUCLEOTIDE SEQUENCE</scope>
    <source>
        <strain evidence="5">DSM 26152</strain>
    </source>
</reference>
<dbReference type="Pfam" id="PF07729">
    <property type="entry name" value="FCD"/>
    <property type="match status" value="1"/>
</dbReference>
<sequence length="237" mass="26446">MLNDDVADLLQNPILEELGQQIVDGVIAPGDRLTLDSLQARFGVSRTVMRDCMRVLESLRMVISRRRVGLVVQPPESWNKFDRRVIRWRLSGPGREDQFAELTELRIAVEPLSAARAAARATAVARDRLQELAGELRRLGEAGELEEFLAADIEFHQLLLRSSGNSMFAQLDGVIAEVLTGRTHQGLMPFHPRPEALAEHEAVADAVARRDSHAAERHMQVLVDEVRRALDSPNPAQ</sequence>
<keyword evidence="3" id="KW-0804">Transcription</keyword>
<evidence type="ECO:0000256" key="2">
    <source>
        <dbReference type="ARBA" id="ARBA00023125"/>
    </source>
</evidence>
<dbReference type="Pfam" id="PF00392">
    <property type="entry name" value="GntR"/>
    <property type="match status" value="1"/>
</dbReference>
<accession>A0A931GF17</accession>
<dbReference type="PANTHER" id="PTHR43537">
    <property type="entry name" value="TRANSCRIPTIONAL REGULATOR, GNTR FAMILY"/>
    <property type="match status" value="1"/>
</dbReference>
<dbReference type="PROSITE" id="PS50949">
    <property type="entry name" value="HTH_GNTR"/>
    <property type="match status" value="1"/>
</dbReference>
<dbReference type="RefSeq" id="WP_196836006.1">
    <property type="nucleotide sequence ID" value="NZ_JADOTZ010000001.1"/>
</dbReference>
<dbReference type="InterPro" id="IPR036388">
    <property type="entry name" value="WH-like_DNA-bd_sf"/>
</dbReference>
<gene>
    <name evidence="5" type="ORF">IW252_001507</name>
</gene>
<dbReference type="EMBL" id="JADOTZ010000001">
    <property type="protein sequence ID" value="MBG6084740.1"/>
    <property type="molecule type" value="Genomic_DNA"/>
</dbReference>
<keyword evidence="2 5" id="KW-0238">DNA-binding</keyword>
<dbReference type="SMART" id="SM00895">
    <property type="entry name" value="FCD"/>
    <property type="match status" value="1"/>
</dbReference>
<protein>
    <submittedName>
        <fullName evidence="5">DNA-binding FadR family transcriptional regulator</fullName>
    </submittedName>
</protein>
<dbReference type="InterPro" id="IPR008920">
    <property type="entry name" value="TF_FadR/GntR_C"/>
</dbReference>
<dbReference type="SMART" id="SM00345">
    <property type="entry name" value="HTH_GNTR"/>
    <property type="match status" value="1"/>
</dbReference>
<dbReference type="InterPro" id="IPR011711">
    <property type="entry name" value="GntR_C"/>
</dbReference>
<dbReference type="AlphaFoldDB" id="A0A931GF17"/>
<feature type="domain" description="HTH gntR-type" evidence="4">
    <location>
        <begin position="8"/>
        <end position="75"/>
    </location>
</feature>
<evidence type="ECO:0000259" key="4">
    <source>
        <dbReference type="PROSITE" id="PS50949"/>
    </source>
</evidence>
<evidence type="ECO:0000256" key="1">
    <source>
        <dbReference type="ARBA" id="ARBA00023015"/>
    </source>
</evidence>
<dbReference type="PANTHER" id="PTHR43537:SF44">
    <property type="entry name" value="GNTR FAMILY REGULATORY PROTEIN"/>
    <property type="match status" value="1"/>
</dbReference>
<dbReference type="GO" id="GO:0003700">
    <property type="term" value="F:DNA-binding transcription factor activity"/>
    <property type="evidence" value="ECO:0007669"/>
    <property type="project" value="InterPro"/>
</dbReference>